<keyword evidence="2" id="KW-1185">Reference proteome</keyword>
<gene>
    <name evidence="1" type="ORF">LAh10_201</name>
</gene>
<name>A0A514A1U7_9CAUD</name>
<dbReference type="EMBL" id="MK838116">
    <property type="protein sequence ID" value="QDH47205.1"/>
    <property type="molecule type" value="Genomic_DNA"/>
</dbReference>
<evidence type="ECO:0000313" key="2">
    <source>
        <dbReference type="Proteomes" id="UP000318420"/>
    </source>
</evidence>
<sequence length="129" mass="14589">MSTNNVIATDIYNRMETFFERLEGKDFPSIYQDSDSMMYSFQVESMGNLFQTSVQATQVEGQGILVSLSYSFMVEPKKIGDIIVMGVPIRGVYTVNDVIAEVKDEQDLFSKTYVLALDHVKEAVHTILE</sequence>
<organism evidence="1 2">
    <name type="scientific">Aeromonas phage LAh10</name>
    <dbReference type="NCBI Taxonomy" id="2591025"/>
    <lineage>
        <taxon>Viruses</taxon>
        <taxon>Duplodnaviria</taxon>
        <taxon>Heunggongvirae</taxon>
        <taxon>Uroviricota</taxon>
        <taxon>Caudoviricetes</taxon>
        <taxon>Chimalliviridae</taxon>
        <taxon>Ludhianavirus</taxon>
        <taxon>Ludhianavirus LAh10</taxon>
    </lineage>
</organism>
<evidence type="ECO:0000313" key="1">
    <source>
        <dbReference type="EMBL" id="QDH47205.1"/>
    </source>
</evidence>
<accession>A0A514A1U7</accession>
<proteinExistence type="predicted"/>
<reference evidence="1 2" key="1">
    <citation type="submission" date="2019-04" db="EMBL/GenBank/DDBJ databases">
        <title>Novel bacteriophages capable of disrupting biofilms from clinical strains of Aeromonas hydrophila with intrinsic antibiotic resistance.</title>
        <authorList>
            <person name="Kabwe M."/>
            <person name="Brown T.L."/>
            <person name="Speirs L."/>
            <person name="Ku H."/>
            <person name="Leach M."/>
            <person name="Chan H.T."/>
            <person name="Petrovski S."/>
            <person name="Lock P."/>
            <person name="Tucci J."/>
        </authorList>
    </citation>
    <scope>NUCLEOTIDE SEQUENCE [LARGE SCALE GENOMIC DNA]</scope>
</reference>
<protein>
    <submittedName>
        <fullName evidence="1">Uncharacterized protein</fullName>
    </submittedName>
</protein>
<dbReference type="Proteomes" id="UP000318420">
    <property type="component" value="Segment"/>
</dbReference>